<gene>
    <name evidence="2" type="ORF">FB45DRAFT_140968</name>
</gene>
<dbReference type="AlphaFoldDB" id="A0AAD7FI81"/>
<keyword evidence="3" id="KW-1185">Reference proteome</keyword>
<protein>
    <submittedName>
        <fullName evidence="2">Uncharacterized protein</fullName>
    </submittedName>
</protein>
<name>A0AAD7FI81_9AGAR</name>
<organism evidence="2 3">
    <name type="scientific">Roridomyces roridus</name>
    <dbReference type="NCBI Taxonomy" id="1738132"/>
    <lineage>
        <taxon>Eukaryota</taxon>
        <taxon>Fungi</taxon>
        <taxon>Dikarya</taxon>
        <taxon>Basidiomycota</taxon>
        <taxon>Agaricomycotina</taxon>
        <taxon>Agaricomycetes</taxon>
        <taxon>Agaricomycetidae</taxon>
        <taxon>Agaricales</taxon>
        <taxon>Marasmiineae</taxon>
        <taxon>Mycenaceae</taxon>
        <taxon>Roridomyces</taxon>
    </lineage>
</organism>
<proteinExistence type="predicted"/>
<dbReference type="Proteomes" id="UP001221142">
    <property type="component" value="Unassembled WGS sequence"/>
</dbReference>
<dbReference type="EMBL" id="JARKIF010000016">
    <property type="protein sequence ID" value="KAJ7621419.1"/>
    <property type="molecule type" value="Genomic_DNA"/>
</dbReference>
<keyword evidence="1" id="KW-0812">Transmembrane</keyword>
<sequence length="279" mass="31243">MPNWDTSLAVSVCPFFACILIFILHLTLRSPHVSAKTYSHASPDDVIQVRRILLKHFPPELANLILDEAEYWPRIVATRRERVIVDTAHSENSDASLHYLIMPPIPPTGGLRVKRVEFFLMSHDQGWSNTPEFHGTYEGSFTWFEAAILRPRYEEDNPPQPRLTPGWANGFGLFSAPPPPPPPCLTDFIQIENPNADTGCWHIQTNRCAHGESLIHYVVWGVGGVAQRPRPCNGPGSGDGKGFIDMLESGDRIAVIARAKFPRWVNFVDTGYVGVFYAV</sequence>
<evidence type="ECO:0000313" key="3">
    <source>
        <dbReference type="Proteomes" id="UP001221142"/>
    </source>
</evidence>
<reference evidence="2" key="1">
    <citation type="submission" date="2023-03" db="EMBL/GenBank/DDBJ databases">
        <title>Massive genome expansion in bonnet fungi (Mycena s.s.) driven by repeated elements and novel gene families across ecological guilds.</title>
        <authorList>
            <consortium name="Lawrence Berkeley National Laboratory"/>
            <person name="Harder C.B."/>
            <person name="Miyauchi S."/>
            <person name="Viragh M."/>
            <person name="Kuo A."/>
            <person name="Thoen E."/>
            <person name="Andreopoulos B."/>
            <person name="Lu D."/>
            <person name="Skrede I."/>
            <person name="Drula E."/>
            <person name="Henrissat B."/>
            <person name="Morin E."/>
            <person name="Kohler A."/>
            <person name="Barry K."/>
            <person name="LaButti K."/>
            <person name="Morin E."/>
            <person name="Salamov A."/>
            <person name="Lipzen A."/>
            <person name="Mereny Z."/>
            <person name="Hegedus B."/>
            <person name="Baldrian P."/>
            <person name="Stursova M."/>
            <person name="Weitz H."/>
            <person name="Taylor A."/>
            <person name="Grigoriev I.V."/>
            <person name="Nagy L.G."/>
            <person name="Martin F."/>
            <person name="Kauserud H."/>
        </authorList>
    </citation>
    <scope>NUCLEOTIDE SEQUENCE</scope>
    <source>
        <strain evidence="2">9284</strain>
    </source>
</reference>
<feature type="transmembrane region" description="Helical" evidence="1">
    <location>
        <begin position="6"/>
        <end position="28"/>
    </location>
</feature>
<accession>A0AAD7FI81</accession>
<evidence type="ECO:0000313" key="2">
    <source>
        <dbReference type="EMBL" id="KAJ7621419.1"/>
    </source>
</evidence>
<keyword evidence="1" id="KW-0472">Membrane</keyword>
<comment type="caution">
    <text evidence="2">The sequence shown here is derived from an EMBL/GenBank/DDBJ whole genome shotgun (WGS) entry which is preliminary data.</text>
</comment>
<evidence type="ECO:0000256" key="1">
    <source>
        <dbReference type="SAM" id="Phobius"/>
    </source>
</evidence>
<keyword evidence="1" id="KW-1133">Transmembrane helix</keyword>